<dbReference type="InterPro" id="IPR036390">
    <property type="entry name" value="WH_DNA-bd_sf"/>
</dbReference>
<evidence type="ECO:0000313" key="6">
    <source>
        <dbReference type="EMBL" id="EIT71286.1"/>
    </source>
</evidence>
<dbReference type="RefSeq" id="WP_007184377.1">
    <property type="nucleotide sequence ID" value="NZ_AKGD01000001.1"/>
</dbReference>
<reference evidence="6 7" key="1">
    <citation type="journal article" date="2012" name="J. Bacteriol.">
        <title>Genome Sequence of n-Alkane-Degrading Hydrocarboniphaga effusa Strain AP103T (ATCC BAA-332T).</title>
        <authorList>
            <person name="Chang H.K."/>
            <person name="Zylstra G.J."/>
            <person name="Chae J.C."/>
        </authorList>
    </citation>
    <scope>NUCLEOTIDE SEQUENCE [LARGE SCALE GENOMIC DNA]</scope>
    <source>
        <strain evidence="6 7">AP103</strain>
    </source>
</reference>
<proteinExistence type="predicted"/>
<evidence type="ECO:0000256" key="1">
    <source>
        <dbReference type="ARBA" id="ARBA00023015"/>
    </source>
</evidence>
<dbReference type="PRINTS" id="PR00598">
    <property type="entry name" value="HTHMARR"/>
</dbReference>
<feature type="domain" description="HTH marR-type" evidence="5">
    <location>
        <begin position="13"/>
        <end position="145"/>
    </location>
</feature>
<dbReference type="Proteomes" id="UP000003704">
    <property type="component" value="Unassembled WGS sequence"/>
</dbReference>
<dbReference type="InterPro" id="IPR023187">
    <property type="entry name" value="Tscrpt_reg_MarR-type_CS"/>
</dbReference>
<dbReference type="PROSITE" id="PS01117">
    <property type="entry name" value="HTH_MARR_1"/>
    <property type="match status" value="1"/>
</dbReference>
<dbReference type="Gene3D" id="1.10.10.10">
    <property type="entry name" value="Winged helix-like DNA-binding domain superfamily/Winged helix DNA-binding domain"/>
    <property type="match status" value="1"/>
</dbReference>
<dbReference type="GO" id="GO:0003677">
    <property type="term" value="F:DNA binding"/>
    <property type="evidence" value="ECO:0007669"/>
    <property type="project" value="UniProtKB-KW"/>
</dbReference>
<keyword evidence="7" id="KW-1185">Reference proteome</keyword>
<dbReference type="STRING" id="1172194.WQQ_14230"/>
<dbReference type="OrthoDB" id="6195716at2"/>
<dbReference type="PANTHER" id="PTHR33164">
    <property type="entry name" value="TRANSCRIPTIONAL REGULATOR, MARR FAMILY"/>
    <property type="match status" value="1"/>
</dbReference>
<evidence type="ECO:0000313" key="7">
    <source>
        <dbReference type="Proteomes" id="UP000003704"/>
    </source>
</evidence>
<dbReference type="InterPro" id="IPR039422">
    <property type="entry name" value="MarR/SlyA-like"/>
</dbReference>
<evidence type="ECO:0000259" key="5">
    <source>
        <dbReference type="PROSITE" id="PS50995"/>
    </source>
</evidence>
<organism evidence="6 7">
    <name type="scientific">Hydrocarboniphaga effusa AP103</name>
    <dbReference type="NCBI Taxonomy" id="1172194"/>
    <lineage>
        <taxon>Bacteria</taxon>
        <taxon>Pseudomonadati</taxon>
        <taxon>Pseudomonadota</taxon>
        <taxon>Gammaproteobacteria</taxon>
        <taxon>Nevskiales</taxon>
        <taxon>Nevskiaceae</taxon>
        <taxon>Hydrocarboniphaga</taxon>
    </lineage>
</organism>
<dbReference type="PANTHER" id="PTHR33164:SF43">
    <property type="entry name" value="HTH-TYPE TRANSCRIPTIONAL REPRESSOR YETL"/>
    <property type="match status" value="1"/>
</dbReference>
<dbReference type="InterPro" id="IPR000835">
    <property type="entry name" value="HTH_MarR-typ"/>
</dbReference>
<feature type="region of interest" description="Disordered" evidence="4">
    <location>
        <begin position="149"/>
        <end position="169"/>
    </location>
</feature>
<dbReference type="PROSITE" id="PS50995">
    <property type="entry name" value="HTH_MARR_2"/>
    <property type="match status" value="1"/>
</dbReference>
<dbReference type="SMART" id="SM00347">
    <property type="entry name" value="HTH_MARR"/>
    <property type="match status" value="1"/>
</dbReference>
<dbReference type="AlphaFoldDB" id="I8I4S4"/>
<dbReference type="GO" id="GO:0006950">
    <property type="term" value="P:response to stress"/>
    <property type="evidence" value="ECO:0007669"/>
    <property type="project" value="TreeGrafter"/>
</dbReference>
<keyword evidence="3" id="KW-0804">Transcription</keyword>
<accession>I8I4S4</accession>
<sequence length="169" mass="18882">MVQHYDAKTFRSNKSLGYLLKVAHARMHECASLAFSEHDLNFMQWIVLTKLREGSARTAGDLCKGMYYDTGAVTRLIDSLEERGYLSRERSRQDRRVVELEVTEAGLEKLDEMTPLAVAKLNEALADFSSAEFAEFTRLIEKLIGGLSRTESELSASELKGSEPKGSAS</sequence>
<protein>
    <recommendedName>
        <fullName evidence="5">HTH marR-type domain-containing protein</fullName>
    </recommendedName>
</protein>
<dbReference type="InterPro" id="IPR036388">
    <property type="entry name" value="WH-like_DNA-bd_sf"/>
</dbReference>
<evidence type="ECO:0000256" key="2">
    <source>
        <dbReference type="ARBA" id="ARBA00023125"/>
    </source>
</evidence>
<evidence type="ECO:0000256" key="3">
    <source>
        <dbReference type="ARBA" id="ARBA00023163"/>
    </source>
</evidence>
<keyword evidence="2" id="KW-0238">DNA-binding</keyword>
<comment type="caution">
    <text evidence="6">The sequence shown here is derived from an EMBL/GenBank/DDBJ whole genome shotgun (WGS) entry which is preliminary data.</text>
</comment>
<keyword evidence="1" id="KW-0805">Transcription regulation</keyword>
<dbReference type="GO" id="GO:0003700">
    <property type="term" value="F:DNA-binding transcription factor activity"/>
    <property type="evidence" value="ECO:0007669"/>
    <property type="project" value="InterPro"/>
</dbReference>
<evidence type="ECO:0000256" key="4">
    <source>
        <dbReference type="SAM" id="MobiDB-lite"/>
    </source>
</evidence>
<dbReference type="EMBL" id="AKGD01000001">
    <property type="protein sequence ID" value="EIT71286.1"/>
    <property type="molecule type" value="Genomic_DNA"/>
</dbReference>
<name>I8I4S4_9GAMM</name>
<dbReference type="SUPFAM" id="SSF46785">
    <property type="entry name" value="Winged helix' DNA-binding domain"/>
    <property type="match status" value="1"/>
</dbReference>
<dbReference type="Pfam" id="PF12802">
    <property type="entry name" value="MarR_2"/>
    <property type="match status" value="1"/>
</dbReference>
<gene>
    <name evidence="6" type="ORF">WQQ_14230</name>
</gene>